<keyword evidence="1" id="KW-0472">Membrane</keyword>
<dbReference type="InterPro" id="IPR031616">
    <property type="entry name" value="BsrE-like"/>
</dbReference>
<dbReference type="Proteomes" id="UP001597191">
    <property type="component" value="Unassembled WGS sequence"/>
</dbReference>
<gene>
    <name evidence="2" type="ORF">ACFQ4R_03310</name>
</gene>
<feature type="transmembrane region" description="Helical" evidence="1">
    <location>
        <begin position="6"/>
        <end position="28"/>
    </location>
</feature>
<reference evidence="3" key="1">
    <citation type="journal article" date="2019" name="Int. J. Syst. Evol. Microbiol.">
        <title>The Global Catalogue of Microorganisms (GCM) 10K type strain sequencing project: providing services to taxonomists for standard genome sequencing and annotation.</title>
        <authorList>
            <consortium name="The Broad Institute Genomics Platform"/>
            <consortium name="The Broad Institute Genome Sequencing Center for Infectious Disease"/>
            <person name="Wu L."/>
            <person name="Ma J."/>
        </authorList>
    </citation>
    <scope>NUCLEOTIDE SEQUENCE [LARGE SCALE GENOMIC DNA]</scope>
    <source>
        <strain evidence="3">CCM 8937</strain>
    </source>
</reference>
<dbReference type="EMBL" id="JBHTOH010000020">
    <property type="protein sequence ID" value="MFD1410643.1"/>
    <property type="molecule type" value="Genomic_DNA"/>
</dbReference>
<accession>A0ABW4BN04</accession>
<keyword evidence="3" id="KW-1185">Reference proteome</keyword>
<organism evidence="2 3">
    <name type="scientific">Lapidilactobacillus gannanensis</name>
    <dbReference type="NCBI Taxonomy" id="2486002"/>
    <lineage>
        <taxon>Bacteria</taxon>
        <taxon>Bacillati</taxon>
        <taxon>Bacillota</taxon>
        <taxon>Bacilli</taxon>
        <taxon>Lactobacillales</taxon>
        <taxon>Lactobacillaceae</taxon>
        <taxon>Lapidilactobacillus</taxon>
    </lineage>
</organism>
<sequence>MSVKDALQLMFTASEFVLHLVTLIVLLIKFRSKK</sequence>
<dbReference type="RefSeq" id="WP_225420214.1">
    <property type="nucleotide sequence ID" value="NZ_JBHTOH010000020.1"/>
</dbReference>
<evidence type="ECO:0000256" key="1">
    <source>
        <dbReference type="SAM" id="Phobius"/>
    </source>
</evidence>
<dbReference type="Pfam" id="PF16935">
    <property type="entry name" value="Hol_Tox"/>
    <property type="match status" value="1"/>
</dbReference>
<protein>
    <submittedName>
        <fullName evidence="2">Holin-like toxin</fullName>
    </submittedName>
</protein>
<proteinExistence type="predicted"/>
<comment type="caution">
    <text evidence="2">The sequence shown here is derived from an EMBL/GenBank/DDBJ whole genome shotgun (WGS) entry which is preliminary data.</text>
</comment>
<name>A0ABW4BN04_9LACO</name>
<keyword evidence="1" id="KW-0812">Transmembrane</keyword>
<evidence type="ECO:0000313" key="2">
    <source>
        <dbReference type="EMBL" id="MFD1410643.1"/>
    </source>
</evidence>
<evidence type="ECO:0000313" key="3">
    <source>
        <dbReference type="Proteomes" id="UP001597191"/>
    </source>
</evidence>
<keyword evidence="1" id="KW-1133">Transmembrane helix</keyword>